<dbReference type="GO" id="GO:0000981">
    <property type="term" value="F:DNA-binding transcription factor activity, RNA polymerase II-specific"/>
    <property type="evidence" value="ECO:0007669"/>
    <property type="project" value="InterPro"/>
</dbReference>
<organism evidence="7 8">
    <name type="scientific">Fusarium zealandicum</name>
    <dbReference type="NCBI Taxonomy" id="1053134"/>
    <lineage>
        <taxon>Eukaryota</taxon>
        <taxon>Fungi</taxon>
        <taxon>Dikarya</taxon>
        <taxon>Ascomycota</taxon>
        <taxon>Pezizomycotina</taxon>
        <taxon>Sordariomycetes</taxon>
        <taxon>Hypocreomycetidae</taxon>
        <taxon>Hypocreales</taxon>
        <taxon>Nectriaceae</taxon>
        <taxon>Fusarium</taxon>
        <taxon>Fusarium staphyleae species complex</taxon>
    </lineage>
</organism>
<evidence type="ECO:0000259" key="5">
    <source>
        <dbReference type="SMART" id="SM00066"/>
    </source>
</evidence>
<proteinExistence type="predicted"/>
<dbReference type="Gene3D" id="4.10.240.10">
    <property type="entry name" value="Zn(2)-C6 fungal-type DNA-binding domain"/>
    <property type="match status" value="1"/>
</dbReference>
<protein>
    <recommendedName>
        <fullName evidence="9">Zn(2)-C6 fungal-type domain-containing protein</fullName>
    </recommendedName>
</protein>
<evidence type="ECO:0008006" key="9">
    <source>
        <dbReference type="Google" id="ProtNLM"/>
    </source>
</evidence>
<evidence type="ECO:0000256" key="1">
    <source>
        <dbReference type="ARBA" id="ARBA00004123"/>
    </source>
</evidence>
<reference evidence="7" key="2">
    <citation type="submission" date="2020-05" db="EMBL/GenBank/DDBJ databases">
        <authorList>
            <person name="Kim H.-S."/>
            <person name="Proctor R.H."/>
            <person name="Brown D.W."/>
        </authorList>
    </citation>
    <scope>NUCLEOTIDE SEQUENCE</scope>
    <source>
        <strain evidence="7">NRRL 22465</strain>
    </source>
</reference>
<comment type="caution">
    <text evidence="7">The sequence shown here is derived from an EMBL/GenBank/DDBJ whole genome shotgun (WGS) entry which is preliminary data.</text>
</comment>
<dbReference type="GO" id="GO:0008270">
    <property type="term" value="F:zinc ion binding"/>
    <property type="evidence" value="ECO:0007669"/>
    <property type="project" value="InterPro"/>
</dbReference>
<dbReference type="CDD" id="cd00067">
    <property type="entry name" value="GAL4"/>
    <property type="match status" value="1"/>
</dbReference>
<dbReference type="EMBL" id="JABEYC010000524">
    <property type="protein sequence ID" value="KAF4976537.1"/>
    <property type="molecule type" value="Genomic_DNA"/>
</dbReference>
<name>A0A8H4UHT4_9HYPO</name>
<dbReference type="InterPro" id="IPR007219">
    <property type="entry name" value="XnlR_reg_dom"/>
</dbReference>
<evidence type="ECO:0000256" key="3">
    <source>
        <dbReference type="ARBA" id="ARBA00023242"/>
    </source>
</evidence>
<dbReference type="OrthoDB" id="762982at2759"/>
<dbReference type="PANTHER" id="PTHR31001:SF49">
    <property type="entry name" value="ZN(II)2CYS6 TRANSCRIPTION FACTOR (EUROFUNG)"/>
    <property type="match status" value="1"/>
</dbReference>
<evidence type="ECO:0000259" key="6">
    <source>
        <dbReference type="SMART" id="SM00906"/>
    </source>
</evidence>
<dbReference type="InterPro" id="IPR050613">
    <property type="entry name" value="Sec_Metabolite_Reg"/>
</dbReference>
<dbReference type="GO" id="GO:0006351">
    <property type="term" value="P:DNA-templated transcription"/>
    <property type="evidence" value="ECO:0007669"/>
    <property type="project" value="InterPro"/>
</dbReference>
<feature type="compositionally biased region" description="Polar residues" evidence="4">
    <location>
        <begin position="75"/>
        <end position="84"/>
    </location>
</feature>
<keyword evidence="3" id="KW-0539">Nucleus</keyword>
<feature type="region of interest" description="Disordered" evidence="4">
    <location>
        <begin position="118"/>
        <end position="155"/>
    </location>
</feature>
<feature type="region of interest" description="Disordered" evidence="4">
    <location>
        <begin position="1"/>
        <end position="24"/>
    </location>
</feature>
<evidence type="ECO:0000256" key="2">
    <source>
        <dbReference type="ARBA" id="ARBA00022723"/>
    </source>
</evidence>
<feature type="domain" description="Xylanolytic transcriptional activator regulatory" evidence="6">
    <location>
        <begin position="363"/>
        <end position="437"/>
    </location>
</feature>
<feature type="region of interest" description="Disordered" evidence="4">
    <location>
        <begin position="40"/>
        <end position="86"/>
    </location>
</feature>
<feature type="region of interest" description="Disordered" evidence="4">
    <location>
        <begin position="810"/>
        <end position="843"/>
    </location>
</feature>
<evidence type="ECO:0000256" key="4">
    <source>
        <dbReference type="SAM" id="MobiDB-lite"/>
    </source>
</evidence>
<dbReference type="AlphaFoldDB" id="A0A8H4UHT4"/>
<dbReference type="Pfam" id="PF04082">
    <property type="entry name" value="Fungal_trans"/>
    <property type="match status" value="1"/>
</dbReference>
<dbReference type="InterPro" id="IPR001138">
    <property type="entry name" value="Zn2Cys6_DnaBD"/>
</dbReference>
<keyword evidence="2" id="KW-0479">Metal-binding</keyword>
<comment type="subcellular location">
    <subcellularLocation>
        <location evidence="1">Nucleus</location>
    </subcellularLocation>
</comment>
<dbReference type="InterPro" id="IPR036864">
    <property type="entry name" value="Zn2-C6_fun-type_DNA-bd_sf"/>
</dbReference>
<feature type="domain" description="Zn(2)-C6 fungal-type" evidence="5">
    <location>
        <begin position="28"/>
        <end position="74"/>
    </location>
</feature>
<dbReference type="Proteomes" id="UP000635477">
    <property type="component" value="Unassembled WGS sequence"/>
</dbReference>
<dbReference type="CDD" id="cd12148">
    <property type="entry name" value="fungal_TF_MHR"/>
    <property type="match status" value="1"/>
</dbReference>
<dbReference type="GO" id="GO:0003677">
    <property type="term" value="F:DNA binding"/>
    <property type="evidence" value="ECO:0007669"/>
    <property type="project" value="InterPro"/>
</dbReference>
<evidence type="ECO:0000313" key="7">
    <source>
        <dbReference type="EMBL" id="KAF4976537.1"/>
    </source>
</evidence>
<dbReference type="PANTHER" id="PTHR31001">
    <property type="entry name" value="UNCHARACTERIZED TRANSCRIPTIONAL REGULATORY PROTEIN"/>
    <property type="match status" value="1"/>
</dbReference>
<dbReference type="SMART" id="SM00066">
    <property type="entry name" value="GAL4"/>
    <property type="match status" value="1"/>
</dbReference>
<keyword evidence="8" id="KW-1185">Reference proteome</keyword>
<accession>A0A8H4UHT4</accession>
<gene>
    <name evidence="7" type="ORF">FZEAL_6809</name>
</gene>
<dbReference type="GO" id="GO:0005634">
    <property type="term" value="C:nucleus"/>
    <property type="evidence" value="ECO:0007669"/>
    <property type="project" value="UniProtKB-SubCell"/>
</dbReference>
<feature type="compositionally biased region" description="Low complexity" evidence="4">
    <location>
        <begin position="118"/>
        <end position="128"/>
    </location>
</feature>
<evidence type="ECO:0000313" key="8">
    <source>
        <dbReference type="Proteomes" id="UP000635477"/>
    </source>
</evidence>
<dbReference type="SUPFAM" id="SSF57701">
    <property type="entry name" value="Zn2/Cys6 DNA-binding domain"/>
    <property type="match status" value="1"/>
</dbReference>
<dbReference type="SMART" id="SM00906">
    <property type="entry name" value="Fungal_trans"/>
    <property type="match status" value="1"/>
</dbReference>
<reference evidence="7" key="1">
    <citation type="journal article" date="2020" name="BMC Genomics">
        <title>Correction to: Identification and distribution of gene clusters required for synthesis of sphingolipid metabolism inhibitors in diverse species of the filamentous fungus Fusarium.</title>
        <authorList>
            <person name="Kim H.S."/>
            <person name="Lohmar J.M."/>
            <person name="Busman M."/>
            <person name="Brown D.W."/>
            <person name="Naumann T.A."/>
            <person name="Divon H.H."/>
            <person name="Lysoe E."/>
            <person name="Uhlig S."/>
            <person name="Proctor R.H."/>
        </authorList>
    </citation>
    <scope>NUCLEOTIDE SEQUENCE</scope>
    <source>
        <strain evidence="7">NRRL 22465</strain>
    </source>
</reference>
<feature type="compositionally biased region" description="Gly residues" evidence="4">
    <location>
        <begin position="825"/>
        <end position="843"/>
    </location>
</feature>
<sequence>MSPTPPSTNSSQGGRSPEEQFRVVRKRNRVPLSCYPCRTRKKCDRSHPCSNCTKREGMGTQSCSYAAPVSRKKNQSQGDSSPDDMQNRIDRLEGLVLSLMHGGANVDAASAVAAGATQSATDSGSSARAGGGDEAVMVDDDDDDDDENSDDEEEGLATSLGFLKVDTDKGKSLYVGQEHWHTLLADISEVKNYFTSHKKELESSYERVRLSKPMAAREGPTLFFGAIAASEIEIRSELPPKSAVLTLCSRYFNSMDNAVSIIHGPTFQHQLRNHWQDPSKTPVMWLGLLYSVLCLAMLSYHKVGDEPPEWKGRTLEMATEYRLRTVQCLVKSDYTQPVEYTVETMILYVLGEYSSRWDADLGLWLIVSLITRISFRMGYHRDAKWFPSLSPFQAEMRRRTWALVRMSDAIFSHQVSLPSMIYEHDCDTQLPNNIFDEEFHPYSKELPPSHPPTEPTPIAYMIAKSRLCNELGNILQATNQVGKHVPYDEIIRFDAKLRQIMQELPPHLKLTALEGSHDPVTLIIARFNVEILYQKILCLLHRKYLPRARQSPRYTHSRRAAIQASLTALDHLAVLHRESQSNGRLRAVGWYVKSIATKDFTLPAMLLILDLHYDNLASQTSTPPDNEGASPWNAEQRARMIGSLDSAKEIWKTLADTSMEAFKATKVIDIMLEKIRDPTGVANQPNVQAEPMPGLESNLQTYLAPIMGSGLVSPHSLPDFNPNINPFSTPNPAPFMAMDFSASAPEGVDFQTEGFAGAGPTSPFSSMFTNMGTGANTGVDMSANFDWNAFENYTQIANWGADQSFQIYGVAGEQASPEQSSSTGGRSGSGSGPGAGGSGSRSG</sequence>
<feature type="compositionally biased region" description="Acidic residues" evidence="4">
    <location>
        <begin position="136"/>
        <end position="155"/>
    </location>
</feature>